<feature type="signal peptide" evidence="1">
    <location>
        <begin position="1"/>
        <end position="20"/>
    </location>
</feature>
<dbReference type="CDD" id="cd01450">
    <property type="entry name" value="vWFA_subfamily_ECM"/>
    <property type="match status" value="1"/>
</dbReference>
<evidence type="ECO:0000313" key="3">
    <source>
        <dbReference type="Proteomes" id="UP000695022"/>
    </source>
</evidence>
<dbReference type="InterPro" id="IPR002035">
    <property type="entry name" value="VWF_A"/>
</dbReference>
<reference evidence="4" key="1">
    <citation type="submission" date="2025-08" db="UniProtKB">
        <authorList>
            <consortium name="RefSeq"/>
        </authorList>
    </citation>
    <scope>IDENTIFICATION</scope>
</reference>
<dbReference type="PANTHER" id="PTHR24020:SF20">
    <property type="entry name" value="PH DOMAIN-CONTAINING PROTEIN"/>
    <property type="match status" value="1"/>
</dbReference>
<dbReference type="InterPro" id="IPR036465">
    <property type="entry name" value="vWFA_dom_sf"/>
</dbReference>
<dbReference type="Pfam" id="PF00092">
    <property type="entry name" value="VWA"/>
    <property type="match status" value="2"/>
</dbReference>
<dbReference type="InterPro" id="IPR050525">
    <property type="entry name" value="ECM_Assembly_Org"/>
</dbReference>
<dbReference type="RefSeq" id="XP_014668595.1">
    <property type="nucleotide sequence ID" value="XM_014813109.1"/>
</dbReference>
<dbReference type="Proteomes" id="UP000695022">
    <property type="component" value="Unplaced"/>
</dbReference>
<feature type="chain" id="PRO_5045233072" evidence="1">
    <location>
        <begin position="21"/>
        <end position="294"/>
    </location>
</feature>
<evidence type="ECO:0000256" key="1">
    <source>
        <dbReference type="SAM" id="SignalP"/>
    </source>
</evidence>
<feature type="domain" description="VWFA" evidence="2">
    <location>
        <begin position="91"/>
        <end position="294"/>
    </location>
</feature>
<dbReference type="PROSITE" id="PS50234">
    <property type="entry name" value="VWFA"/>
    <property type="match status" value="1"/>
</dbReference>
<evidence type="ECO:0000259" key="2">
    <source>
        <dbReference type="PROSITE" id="PS50234"/>
    </source>
</evidence>
<keyword evidence="3" id="KW-1185">Reference proteome</keyword>
<dbReference type="Gene3D" id="3.40.50.410">
    <property type="entry name" value="von Willebrand factor, type A domain"/>
    <property type="match status" value="1"/>
</dbReference>
<keyword evidence="1" id="KW-0732">Signal</keyword>
<proteinExistence type="predicted"/>
<protein>
    <submittedName>
        <fullName evidence="4">Uncharacterized protein LOC106809873</fullName>
    </submittedName>
</protein>
<dbReference type="SUPFAM" id="SSF53300">
    <property type="entry name" value="vWA-like"/>
    <property type="match status" value="1"/>
</dbReference>
<dbReference type="PANTHER" id="PTHR24020">
    <property type="entry name" value="COLLAGEN ALPHA"/>
    <property type="match status" value="1"/>
</dbReference>
<organism evidence="3 4">
    <name type="scientific">Priapulus caudatus</name>
    <name type="common">Priapulid worm</name>
    <dbReference type="NCBI Taxonomy" id="37621"/>
    <lineage>
        <taxon>Eukaryota</taxon>
        <taxon>Metazoa</taxon>
        <taxon>Ecdysozoa</taxon>
        <taxon>Scalidophora</taxon>
        <taxon>Priapulida</taxon>
        <taxon>Priapulimorpha</taxon>
        <taxon>Priapulimorphida</taxon>
        <taxon>Priapulidae</taxon>
        <taxon>Priapulus</taxon>
    </lineage>
</organism>
<name>A0ABM1E8S4_PRICU</name>
<gene>
    <name evidence="4" type="primary">LOC106809873</name>
</gene>
<dbReference type="GeneID" id="106809873"/>
<evidence type="ECO:0000313" key="4">
    <source>
        <dbReference type="RefSeq" id="XP_014668595.1"/>
    </source>
</evidence>
<sequence length="294" mass="32180">MKISLVVLVLLAGCVLHVSGQGFFNRFKTTTTPKPKPTRKPATLPKPAVPQSDFFSISENADRIKEFVQTIKTTTDLFTIDAHPENDEDVDILFLLDRSFSVTRDGFESAKCAIIQWVQLLDNDLNIRARVTIMSYGRIVTLDSPDFFETYRNVTQLTTAIEKLRYYKWTTNDLCPTRETPRGPIPYDGCATCTNLALDVAHWLLVGSGKSRPAATKGVLLLTDGQSNCPDSAASIAAAEPLKQAGVTLFVHGIGSMVDRDEVLAIASPGNVNFNSDYTATCDAATLAKERSAI</sequence>
<accession>A0ABM1E8S4</accession>
<dbReference type="SMART" id="SM00327">
    <property type="entry name" value="VWA"/>
    <property type="match status" value="1"/>
</dbReference>